<comment type="cofactor">
    <cofactor evidence="1">
        <name>FAD</name>
        <dbReference type="ChEBI" id="CHEBI:57692"/>
    </cofactor>
</comment>
<dbReference type="PANTHER" id="PTHR43098:SF3">
    <property type="entry name" value="L-ORNITHINE N(5)-MONOOXYGENASE-RELATED"/>
    <property type="match status" value="1"/>
</dbReference>
<evidence type="ECO:0000256" key="5">
    <source>
        <dbReference type="ARBA" id="ARBA00022857"/>
    </source>
</evidence>
<evidence type="ECO:0000256" key="3">
    <source>
        <dbReference type="ARBA" id="ARBA00022630"/>
    </source>
</evidence>
<keyword evidence="3" id="KW-0285">Flavoprotein</keyword>
<comment type="caution">
    <text evidence="8">The sequence shown here is derived from an EMBL/GenBank/DDBJ whole genome shotgun (WGS) entry which is preliminary data.</text>
</comment>
<accession>A0A1X1U8M7</accession>
<evidence type="ECO:0000256" key="7">
    <source>
        <dbReference type="ARBA" id="ARBA00023033"/>
    </source>
</evidence>
<name>A0A1X1U8M7_MYCFL</name>
<dbReference type="STRING" id="292462.AWC05_20705"/>
<dbReference type="InterPro" id="IPR020946">
    <property type="entry name" value="Flavin_mOase-like"/>
</dbReference>
<dbReference type="SUPFAM" id="SSF51905">
    <property type="entry name" value="FAD/NAD(P)-binding domain"/>
    <property type="match status" value="2"/>
</dbReference>
<dbReference type="OrthoDB" id="5168853at2"/>
<dbReference type="EMBL" id="LQOV01000014">
    <property type="protein sequence ID" value="ORV53162.1"/>
    <property type="molecule type" value="Genomic_DNA"/>
</dbReference>
<evidence type="ECO:0000256" key="1">
    <source>
        <dbReference type="ARBA" id="ARBA00001974"/>
    </source>
</evidence>
<dbReference type="GO" id="GO:0004499">
    <property type="term" value="F:N,N-dimethylaniline monooxygenase activity"/>
    <property type="evidence" value="ECO:0007669"/>
    <property type="project" value="InterPro"/>
</dbReference>
<sequence length="545" mass="61437">MTREPDFDAVVIGAGLTGLYQTYRLRETGYRVLGVEGSDNVGGVWHHNRYPGCRIDSESEVYGYFWSEQLKQEWNWSERFAAQPEVLEYIHRAVEIMDIRKDYIFNARVKRAVFDDENNVWTLEFEQQYRAPVTARFVFSALGPLSAPQMPNVPGINTFKGESYHTANWPRDPNGFGPAKLDFSGKRVGVIGVGSTGVQVIQEMAKVAKNLTVFLRSPNWCTPLGNGPMTQERMDYIKSHYNEFTAKCDASIAGFPHEFIPENLFDVPEEERDAKLAELYEGPGFSLWLGVYQDALSDPTANKYVSDFVAQKIRERVKDPRIAELLIPKDHGFGTKRVPLETNYYEVYNQDNVAVVDLNTTPITRITPEGILTTDALHEFDVIIYATGFDAVKGSWNRIDIRGPGGVDLKDAWADGITTYMGMQCPGFPNFFLLVGPQSGATFCNIPRCSALAVDWLSDMMAHAKEAGIQRIEPELAAAESYSLYCSKLLDKLLLGQTNSWFTGINKNIEGRDKREVLLFAGGIPKFREYCEDVSNHDYKGYIMS</sequence>
<evidence type="ECO:0000313" key="9">
    <source>
        <dbReference type="Proteomes" id="UP000193010"/>
    </source>
</evidence>
<dbReference type="InterPro" id="IPR036188">
    <property type="entry name" value="FAD/NAD-bd_sf"/>
</dbReference>
<dbReference type="InterPro" id="IPR050775">
    <property type="entry name" value="FAD-binding_Monooxygenases"/>
</dbReference>
<keyword evidence="5" id="KW-0521">NADP</keyword>
<dbReference type="Gene3D" id="3.50.50.60">
    <property type="entry name" value="FAD/NAD(P)-binding domain"/>
    <property type="match status" value="2"/>
</dbReference>
<evidence type="ECO:0000256" key="6">
    <source>
        <dbReference type="ARBA" id="ARBA00023002"/>
    </source>
</evidence>
<organism evidence="8 9">
    <name type="scientific">Mycobacterium florentinum</name>
    <dbReference type="NCBI Taxonomy" id="292462"/>
    <lineage>
        <taxon>Bacteria</taxon>
        <taxon>Bacillati</taxon>
        <taxon>Actinomycetota</taxon>
        <taxon>Actinomycetes</taxon>
        <taxon>Mycobacteriales</taxon>
        <taxon>Mycobacteriaceae</taxon>
        <taxon>Mycobacterium</taxon>
        <taxon>Mycobacterium simiae complex</taxon>
    </lineage>
</organism>
<proteinExistence type="inferred from homology"/>
<evidence type="ECO:0000256" key="2">
    <source>
        <dbReference type="ARBA" id="ARBA00010139"/>
    </source>
</evidence>
<keyword evidence="7 8" id="KW-0503">Monooxygenase</keyword>
<protein>
    <submittedName>
        <fullName evidence="8">Cyclohexanone monooxygenase</fullName>
    </submittedName>
</protein>
<keyword evidence="6" id="KW-0560">Oxidoreductase</keyword>
<dbReference type="AlphaFoldDB" id="A0A1X1U8M7"/>
<evidence type="ECO:0000256" key="4">
    <source>
        <dbReference type="ARBA" id="ARBA00022827"/>
    </source>
</evidence>
<dbReference type="Pfam" id="PF00743">
    <property type="entry name" value="FMO-like"/>
    <property type="match status" value="1"/>
</dbReference>
<evidence type="ECO:0000313" key="8">
    <source>
        <dbReference type="EMBL" id="ORV53162.1"/>
    </source>
</evidence>
<comment type="similarity">
    <text evidence="2">Belongs to the FAD-binding monooxygenase family.</text>
</comment>
<dbReference type="GO" id="GO:0050661">
    <property type="term" value="F:NADP binding"/>
    <property type="evidence" value="ECO:0007669"/>
    <property type="project" value="InterPro"/>
</dbReference>
<gene>
    <name evidence="8" type="ORF">AWC05_20705</name>
</gene>
<reference evidence="8 9" key="1">
    <citation type="submission" date="2016-01" db="EMBL/GenBank/DDBJ databases">
        <title>The new phylogeny of the genus Mycobacterium.</title>
        <authorList>
            <person name="Tarcisio F."/>
            <person name="Conor M."/>
            <person name="Antonella G."/>
            <person name="Elisabetta G."/>
            <person name="Giulia F.S."/>
            <person name="Sara T."/>
            <person name="Anna F."/>
            <person name="Clotilde B."/>
            <person name="Roberto B."/>
            <person name="Veronica D.S."/>
            <person name="Fabio R."/>
            <person name="Monica P."/>
            <person name="Olivier J."/>
            <person name="Enrico T."/>
            <person name="Nicola S."/>
        </authorList>
    </citation>
    <scope>NUCLEOTIDE SEQUENCE [LARGE SCALE GENOMIC DNA]</scope>
    <source>
        <strain evidence="8 9">DSM 44852</strain>
    </source>
</reference>
<dbReference type="RefSeq" id="WP_085222095.1">
    <property type="nucleotide sequence ID" value="NZ_JACKVN010000013.1"/>
</dbReference>
<dbReference type="Proteomes" id="UP000193010">
    <property type="component" value="Unassembled WGS sequence"/>
</dbReference>
<keyword evidence="9" id="KW-1185">Reference proteome</keyword>
<dbReference type="GO" id="GO:0050660">
    <property type="term" value="F:flavin adenine dinucleotide binding"/>
    <property type="evidence" value="ECO:0007669"/>
    <property type="project" value="InterPro"/>
</dbReference>
<dbReference type="PANTHER" id="PTHR43098">
    <property type="entry name" value="L-ORNITHINE N(5)-MONOOXYGENASE-RELATED"/>
    <property type="match status" value="1"/>
</dbReference>
<keyword evidence="4" id="KW-0274">FAD</keyword>